<reference evidence="2 3" key="1">
    <citation type="journal article" date="2019" name="Nat. Ecol. Evol.">
        <title>Megaphylogeny resolves global patterns of mushroom evolution.</title>
        <authorList>
            <person name="Varga T."/>
            <person name="Krizsan K."/>
            <person name="Foldi C."/>
            <person name="Dima B."/>
            <person name="Sanchez-Garcia M."/>
            <person name="Sanchez-Ramirez S."/>
            <person name="Szollosi G.J."/>
            <person name="Szarkandi J.G."/>
            <person name="Papp V."/>
            <person name="Albert L."/>
            <person name="Andreopoulos W."/>
            <person name="Angelini C."/>
            <person name="Antonin V."/>
            <person name="Barry K.W."/>
            <person name="Bougher N.L."/>
            <person name="Buchanan P."/>
            <person name="Buyck B."/>
            <person name="Bense V."/>
            <person name="Catcheside P."/>
            <person name="Chovatia M."/>
            <person name="Cooper J."/>
            <person name="Damon W."/>
            <person name="Desjardin D."/>
            <person name="Finy P."/>
            <person name="Geml J."/>
            <person name="Haridas S."/>
            <person name="Hughes K."/>
            <person name="Justo A."/>
            <person name="Karasinski D."/>
            <person name="Kautmanova I."/>
            <person name="Kiss B."/>
            <person name="Kocsube S."/>
            <person name="Kotiranta H."/>
            <person name="LaButti K.M."/>
            <person name="Lechner B.E."/>
            <person name="Liimatainen K."/>
            <person name="Lipzen A."/>
            <person name="Lukacs Z."/>
            <person name="Mihaltcheva S."/>
            <person name="Morgado L.N."/>
            <person name="Niskanen T."/>
            <person name="Noordeloos M.E."/>
            <person name="Ohm R.A."/>
            <person name="Ortiz-Santana B."/>
            <person name="Ovrebo C."/>
            <person name="Racz N."/>
            <person name="Riley R."/>
            <person name="Savchenko A."/>
            <person name="Shiryaev A."/>
            <person name="Soop K."/>
            <person name="Spirin V."/>
            <person name="Szebenyi C."/>
            <person name="Tomsovsky M."/>
            <person name="Tulloss R.E."/>
            <person name="Uehling J."/>
            <person name="Grigoriev I.V."/>
            <person name="Vagvolgyi C."/>
            <person name="Papp T."/>
            <person name="Martin F.M."/>
            <person name="Miettinen O."/>
            <person name="Hibbett D.S."/>
            <person name="Nagy L.G."/>
        </authorList>
    </citation>
    <scope>NUCLEOTIDE SEQUENCE [LARGE SCALE GENOMIC DNA]</scope>
    <source>
        <strain evidence="2 3">CBS 962.96</strain>
    </source>
</reference>
<dbReference type="EMBL" id="ML179120">
    <property type="protein sequence ID" value="THU99404.1"/>
    <property type="molecule type" value="Genomic_DNA"/>
</dbReference>
<evidence type="ECO:0000313" key="3">
    <source>
        <dbReference type="Proteomes" id="UP000297245"/>
    </source>
</evidence>
<feature type="region of interest" description="Disordered" evidence="1">
    <location>
        <begin position="1"/>
        <end position="33"/>
    </location>
</feature>
<dbReference type="OrthoDB" id="3063186at2759"/>
<evidence type="ECO:0000256" key="1">
    <source>
        <dbReference type="SAM" id="MobiDB-lite"/>
    </source>
</evidence>
<protein>
    <submittedName>
        <fullName evidence="2">Uncharacterized protein</fullName>
    </submittedName>
</protein>
<dbReference type="Proteomes" id="UP000297245">
    <property type="component" value="Unassembled WGS sequence"/>
</dbReference>
<name>A0A4S8MAD8_DENBC</name>
<gene>
    <name evidence="2" type="ORF">K435DRAFT_592584</name>
</gene>
<keyword evidence="3" id="KW-1185">Reference proteome</keyword>
<feature type="non-terminal residue" evidence="2">
    <location>
        <position position="304"/>
    </location>
</feature>
<proteinExistence type="predicted"/>
<evidence type="ECO:0000313" key="2">
    <source>
        <dbReference type="EMBL" id="THU99404.1"/>
    </source>
</evidence>
<organism evidence="2 3">
    <name type="scientific">Dendrothele bispora (strain CBS 962.96)</name>
    <dbReference type="NCBI Taxonomy" id="1314807"/>
    <lineage>
        <taxon>Eukaryota</taxon>
        <taxon>Fungi</taxon>
        <taxon>Dikarya</taxon>
        <taxon>Basidiomycota</taxon>
        <taxon>Agaricomycotina</taxon>
        <taxon>Agaricomycetes</taxon>
        <taxon>Agaricomycetidae</taxon>
        <taxon>Agaricales</taxon>
        <taxon>Agaricales incertae sedis</taxon>
        <taxon>Dendrothele</taxon>
    </lineage>
</organism>
<accession>A0A4S8MAD8</accession>
<feature type="compositionally biased region" description="Polar residues" evidence="1">
    <location>
        <begin position="1"/>
        <end position="10"/>
    </location>
</feature>
<dbReference type="AlphaFoldDB" id="A0A4S8MAD8"/>
<feature type="non-terminal residue" evidence="2">
    <location>
        <position position="1"/>
    </location>
</feature>
<sequence length="304" mass="34483">QQSIEKTFTNARDKRKKVSDNEQLEKQNATSNAHDTVQCVQTMRTYARLFRSLGSAVDGKAIYKTKHEKKINAHAATLEGDDTFKRALKELWSAEPNKALYEDEAKQTWNIAQNQEDFVSGAFETLKGLCQYGHLGKVEMVLFYTFRNPSGDLETGSIPAHWTPENPSFHDEYTEEYDTFLSAWEEYAGKVLPSEPEQKSTFEIKLDANGRPRFPQLDLERIQVLEQRSVLAAYLMALWKFAGWAGSPAYAEILNAPNDFYDTTVHKDLLLKDPNDKNAKGHQISALTDYFVSTSTASGSFPFE</sequence>